<sequence>MNKTSALEHTFLYHTSLDYIDTYQYSYIVTQVSKYKLRVEVEQRIYELLSDSLAKIKDKGEMNNFLDDFFSPTEKTVMAKRLAIAVLLSKGNDYQEIRQILRVTPVTISKMNLRMKYGNGSVKKIADKIAISDDNKALLQELASVFDVPTKGLPISDYHYKVRERSQKINRLKKEI</sequence>
<dbReference type="GO" id="GO:0043565">
    <property type="term" value="F:sequence-specific DNA binding"/>
    <property type="evidence" value="ECO:0007669"/>
    <property type="project" value="InterPro"/>
</dbReference>
<name>A0A0G0LXH1_9BACT</name>
<dbReference type="InterPro" id="IPR038116">
    <property type="entry name" value="TrpR-like_sf"/>
</dbReference>
<accession>A0A0G0LXH1</accession>
<dbReference type="Pfam" id="PF01371">
    <property type="entry name" value="Trp_repressor"/>
    <property type="match status" value="1"/>
</dbReference>
<dbReference type="Gene3D" id="1.10.1270.10">
    <property type="entry name" value="TrpR-like"/>
    <property type="match status" value="1"/>
</dbReference>
<evidence type="ECO:0008006" key="3">
    <source>
        <dbReference type="Google" id="ProtNLM"/>
    </source>
</evidence>
<proteinExistence type="predicted"/>
<comment type="caution">
    <text evidence="1">The sequence shown here is derived from an EMBL/GenBank/DDBJ whole genome shotgun (WGS) entry which is preliminary data.</text>
</comment>
<dbReference type="InterPro" id="IPR010921">
    <property type="entry name" value="Trp_repressor/repl_initiator"/>
</dbReference>
<dbReference type="InterPro" id="IPR000831">
    <property type="entry name" value="Trp_repress"/>
</dbReference>
<organism evidence="1 2">
    <name type="scientific">Candidatus Woesebacteria bacterium GW2011_GWB1_39_10</name>
    <dbReference type="NCBI Taxonomy" id="1618572"/>
    <lineage>
        <taxon>Bacteria</taxon>
        <taxon>Candidatus Woeseibacteriota</taxon>
    </lineage>
</organism>
<dbReference type="AlphaFoldDB" id="A0A0G0LXH1"/>
<dbReference type="PANTHER" id="PTHR40080:SF1">
    <property type="entry name" value="TRPR-LIKE PROTEIN YERC_YECD"/>
    <property type="match status" value="1"/>
</dbReference>
<dbReference type="InterPro" id="IPR013368">
    <property type="entry name" value="YecD_YerC"/>
</dbReference>
<evidence type="ECO:0000313" key="1">
    <source>
        <dbReference type="EMBL" id="KKQ92730.1"/>
    </source>
</evidence>
<dbReference type="PANTHER" id="PTHR40080">
    <property type="entry name" value="LMO1763 PROTEIN"/>
    <property type="match status" value="1"/>
</dbReference>
<gene>
    <name evidence="1" type="ORF">UT17_C0001G0109</name>
</gene>
<protein>
    <recommendedName>
        <fullName evidence="3">TrpR like protein, YerC/YecD</fullName>
    </recommendedName>
</protein>
<evidence type="ECO:0000313" key="2">
    <source>
        <dbReference type="Proteomes" id="UP000034774"/>
    </source>
</evidence>
<dbReference type="SUPFAM" id="SSF48295">
    <property type="entry name" value="TrpR-like"/>
    <property type="match status" value="1"/>
</dbReference>
<dbReference type="STRING" id="1618572.UT17_C0001G0109"/>
<dbReference type="Proteomes" id="UP000034774">
    <property type="component" value="Unassembled WGS sequence"/>
</dbReference>
<dbReference type="EMBL" id="LBVU01000001">
    <property type="protein sequence ID" value="KKQ92730.1"/>
    <property type="molecule type" value="Genomic_DNA"/>
</dbReference>
<dbReference type="GO" id="GO:0003700">
    <property type="term" value="F:DNA-binding transcription factor activity"/>
    <property type="evidence" value="ECO:0007669"/>
    <property type="project" value="InterPro"/>
</dbReference>
<reference evidence="1 2" key="1">
    <citation type="journal article" date="2015" name="Nature">
        <title>rRNA introns, odd ribosomes, and small enigmatic genomes across a large radiation of phyla.</title>
        <authorList>
            <person name="Brown C.T."/>
            <person name="Hug L.A."/>
            <person name="Thomas B.C."/>
            <person name="Sharon I."/>
            <person name="Castelle C.J."/>
            <person name="Singh A."/>
            <person name="Wilkins M.J."/>
            <person name="Williams K.H."/>
            <person name="Banfield J.F."/>
        </authorList>
    </citation>
    <scope>NUCLEOTIDE SEQUENCE [LARGE SCALE GENOMIC DNA]</scope>
</reference>